<evidence type="ECO:0000313" key="2">
    <source>
        <dbReference type="Proteomes" id="UP000629098"/>
    </source>
</evidence>
<reference evidence="1" key="1">
    <citation type="submission" date="2020-09" db="EMBL/GenBank/DDBJ databases">
        <title>Iningainema tapete sp. nov. (Scytonemataceae, Cyanobacteria) from greenhouses in central Florida (USA) produces two types of nodularin with biosynthetic potential for microcystin-LR and anabaenopeptins.</title>
        <authorList>
            <person name="Berthold D.E."/>
            <person name="Lefler F.W."/>
            <person name="Huang I.-S."/>
            <person name="Abdulla H."/>
            <person name="Zimba P.V."/>
            <person name="Laughinghouse H.D. IV."/>
        </authorList>
    </citation>
    <scope>NUCLEOTIDE SEQUENCE</scope>
    <source>
        <strain evidence="1">BLCCT55</strain>
    </source>
</reference>
<dbReference type="PANTHER" id="PTHR43737:SF1">
    <property type="entry name" value="DUF1501 DOMAIN-CONTAINING PROTEIN"/>
    <property type="match status" value="1"/>
</dbReference>
<comment type="caution">
    <text evidence="1">The sequence shown here is derived from an EMBL/GenBank/DDBJ whole genome shotgun (WGS) entry which is preliminary data.</text>
</comment>
<dbReference type="InterPro" id="IPR017850">
    <property type="entry name" value="Alkaline_phosphatase_core_sf"/>
</dbReference>
<accession>A0A8J7CBQ3</accession>
<keyword evidence="2" id="KW-1185">Reference proteome</keyword>
<protein>
    <submittedName>
        <fullName evidence="1">DUF1501 domain-containing protein</fullName>
    </submittedName>
</protein>
<dbReference type="Proteomes" id="UP000629098">
    <property type="component" value="Unassembled WGS sequence"/>
</dbReference>
<organism evidence="1 2">
    <name type="scientific">Iningainema tapete BLCC-T55</name>
    <dbReference type="NCBI Taxonomy" id="2748662"/>
    <lineage>
        <taxon>Bacteria</taxon>
        <taxon>Bacillati</taxon>
        <taxon>Cyanobacteriota</taxon>
        <taxon>Cyanophyceae</taxon>
        <taxon>Nostocales</taxon>
        <taxon>Scytonemataceae</taxon>
        <taxon>Iningainema tapete</taxon>
    </lineage>
</organism>
<evidence type="ECO:0000313" key="1">
    <source>
        <dbReference type="EMBL" id="MBD2771885.1"/>
    </source>
</evidence>
<dbReference type="PANTHER" id="PTHR43737">
    <property type="entry name" value="BLL7424 PROTEIN"/>
    <property type="match status" value="1"/>
</dbReference>
<dbReference type="Pfam" id="PF07394">
    <property type="entry name" value="DUF1501"/>
    <property type="match status" value="1"/>
</dbReference>
<dbReference type="SUPFAM" id="SSF53649">
    <property type="entry name" value="Alkaline phosphatase-like"/>
    <property type="match status" value="1"/>
</dbReference>
<name>A0A8J7CBQ3_9CYAN</name>
<proteinExistence type="predicted"/>
<sequence>MIVQLDGGNDGLNTFIPYTDNNYFQLRPTIAIQNGIPISSEVALHPNMNDLKTLYDQGRLAIIQNVSYPNPNLSHFRSRDIWMSARPEGTADSGWIARYLTTLQAETGDAVFLGDEYPLTLLGENREQYLHLAPGLSVKLSGKLAQAVLSLYDVPQENPKIEELRQAVVKNRQAIDKVAQNLGSRTGYPNTDIGNRFALASAILASQPKVLCLTVGGWDTHNDQLNRQGNLLRQVSQSLGALQNDLQNSGLADNVLILVFSEFGRRPAQNGTAGTDHGTGGPVMVLGNVRGGIYGGQPPLDSLVAGNLPVINDFRSIYAEILRNWEGVNPEVALGQDFPALGFL</sequence>
<dbReference type="EMBL" id="JACXAE010000029">
    <property type="protein sequence ID" value="MBD2771885.1"/>
    <property type="molecule type" value="Genomic_DNA"/>
</dbReference>
<dbReference type="RefSeq" id="WP_190826173.1">
    <property type="nucleotide sequence ID" value="NZ_CAWPPI010000029.1"/>
</dbReference>
<dbReference type="AlphaFoldDB" id="A0A8J7CBQ3"/>
<dbReference type="InterPro" id="IPR010869">
    <property type="entry name" value="DUF1501"/>
</dbReference>
<gene>
    <name evidence="1" type="ORF">ICL16_07200</name>
</gene>